<evidence type="ECO:0000256" key="7">
    <source>
        <dbReference type="ARBA" id="ARBA00023136"/>
    </source>
</evidence>
<comment type="subcellular location">
    <subcellularLocation>
        <location evidence="1 12">Cell membrane</location>
        <topology evidence="1 12">Lipid-anchor</topology>
        <topology evidence="1 12">GPI-anchor</topology>
    </subcellularLocation>
</comment>
<evidence type="ECO:0000256" key="5">
    <source>
        <dbReference type="ARBA" id="ARBA00022729"/>
    </source>
</evidence>
<evidence type="ECO:0000256" key="11">
    <source>
        <dbReference type="RuleBase" id="RU003518"/>
    </source>
</evidence>
<dbReference type="GO" id="GO:0005576">
    <property type="term" value="C:extracellular region"/>
    <property type="evidence" value="ECO:0007669"/>
    <property type="project" value="TreeGrafter"/>
</dbReference>
<dbReference type="EMBL" id="OC857351">
    <property type="protein sequence ID" value="CAD7625054.1"/>
    <property type="molecule type" value="Genomic_DNA"/>
</dbReference>
<evidence type="ECO:0000256" key="8">
    <source>
        <dbReference type="ARBA" id="ARBA00023180"/>
    </source>
</evidence>
<dbReference type="GO" id="GO:0045202">
    <property type="term" value="C:synapse"/>
    <property type="evidence" value="ECO:0007669"/>
    <property type="project" value="TreeGrafter"/>
</dbReference>
<feature type="signal peptide" evidence="14">
    <location>
        <begin position="1"/>
        <end position="29"/>
    </location>
</feature>
<gene>
    <name evidence="15" type="ORF">OSB1V03_LOCUS5490</name>
</gene>
<keyword evidence="6 12" id="KW-0654">Proteoglycan</keyword>
<evidence type="ECO:0000256" key="9">
    <source>
        <dbReference type="ARBA" id="ARBA00023207"/>
    </source>
</evidence>
<evidence type="ECO:0000256" key="1">
    <source>
        <dbReference type="ARBA" id="ARBA00004609"/>
    </source>
</evidence>
<organism evidence="15">
    <name type="scientific">Medioppia subpectinata</name>
    <dbReference type="NCBI Taxonomy" id="1979941"/>
    <lineage>
        <taxon>Eukaryota</taxon>
        <taxon>Metazoa</taxon>
        <taxon>Ecdysozoa</taxon>
        <taxon>Arthropoda</taxon>
        <taxon>Chelicerata</taxon>
        <taxon>Arachnida</taxon>
        <taxon>Acari</taxon>
        <taxon>Acariformes</taxon>
        <taxon>Sarcoptiformes</taxon>
        <taxon>Oribatida</taxon>
        <taxon>Brachypylina</taxon>
        <taxon>Oppioidea</taxon>
        <taxon>Oppiidae</taxon>
        <taxon>Medioppia</taxon>
    </lineage>
</organism>
<dbReference type="GO" id="GO:0016477">
    <property type="term" value="P:cell migration"/>
    <property type="evidence" value="ECO:0007669"/>
    <property type="project" value="TreeGrafter"/>
</dbReference>
<keyword evidence="3" id="KW-1003">Cell membrane</keyword>
<dbReference type="GO" id="GO:0009986">
    <property type="term" value="C:cell surface"/>
    <property type="evidence" value="ECO:0007669"/>
    <property type="project" value="TreeGrafter"/>
</dbReference>
<evidence type="ECO:0008006" key="17">
    <source>
        <dbReference type="Google" id="ProtNLM"/>
    </source>
</evidence>
<evidence type="ECO:0000256" key="6">
    <source>
        <dbReference type="ARBA" id="ARBA00022974"/>
    </source>
</evidence>
<comment type="function">
    <text evidence="12">Cell surface proteoglycan.</text>
</comment>
<keyword evidence="4 12" id="KW-0336">GPI-anchor</keyword>
<feature type="region of interest" description="Disordered" evidence="13">
    <location>
        <begin position="449"/>
        <end position="475"/>
    </location>
</feature>
<feature type="region of interest" description="Disordered" evidence="13">
    <location>
        <begin position="494"/>
        <end position="528"/>
    </location>
</feature>
<dbReference type="GO" id="GO:1905475">
    <property type="term" value="P:regulation of protein localization to membrane"/>
    <property type="evidence" value="ECO:0007669"/>
    <property type="project" value="TreeGrafter"/>
</dbReference>
<sequence length="557" mass="63534">MAKNQTKMISIVIVIQLLVFCQQIIVSNSIPIDHKVIENNQNIKTQFEFALRQTITDLKTILSQKTSKFDEFFRELLKTSKRDFHQMFLQTYGLLYEKHSSIFTDMFKDLEDYYSNGNVDLTEALDTFFHRLYQKMFQVLNSQYKFDDKYLSCVSKHMDELKPFGDVPKKLSQEIKRSFIATRTFVQALSNGKDIIKNILEIPTSPECTKALTKMSFCPQCQTSNELKPCANYCLNVVNTCLAFHSELDKEWNNYIDALLLLATRLETSFNIESVVDPIDIKISEAIMNFQENGGAVSNKLFESCGKPHIESKRETRDANFEESPKFAEQPYVANPTAATVTGLDRLIQDIKKKIKKSKGFWTQLPQSICSDKHVSTLISADNRNCYNGSDITLYEIDNKPDSHQKSGTELSLETTRHNAIINQQNLTLKLIINKLNLAYNGQDVDLIDNPDSEMETDGSGSGSGSGYGSDDNDYNLVQNNVVTDDIYFNPTTPRTPYFTVEGETNDQKSKNWSKSPKPNSPFMSKDSSFKSTLSLSLVLWTLLLNSIECLYMRQRL</sequence>
<dbReference type="GO" id="GO:0009966">
    <property type="term" value="P:regulation of signal transduction"/>
    <property type="evidence" value="ECO:0007669"/>
    <property type="project" value="InterPro"/>
</dbReference>
<dbReference type="GO" id="GO:0005886">
    <property type="term" value="C:plasma membrane"/>
    <property type="evidence" value="ECO:0007669"/>
    <property type="project" value="UniProtKB-SubCell"/>
</dbReference>
<dbReference type="GO" id="GO:0098552">
    <property type="term" value="C:side of membrane"/>
    <property type="evidence" value="ECO:0007669"/>
    <property type="project" value="UniProtKB-KW"/>
</dbReference>
<reference evidence="15" key="1">
    <citation type="submission" date="2020-11" db="EMBL/GenBank/DDBJ databases">
        <authorList>
            <person name="Tran Van P."/>
        </authorList>
    </citation>
    <scope>NUCLEOTIDE SEQUENCE</scope>
</reference>
<dbReference type="EMBL" id="CAJPIZ010002776">
    <property type="protein sequence ID" value="CAG2105484.1"/>
    <property type="molecule type" value="Genomic_DNA"/>
</dbReference>
<feature type="compositionally biased region" description="Low complexity" evidence="13">
    <location>
        <begin position="511"/>
        <end position="522"/>
    </location>
</feature>
<dbReference type="PANTHER" id="PTHR10822">
    <property type="entry name" value="GLYPICAN"/>
    <property type="match status" value="1"/>
</dbReference>
<evidence type="ECO:0000256" key="4">
    <source>
        <dbReference type="ARBA" id="ARBA00022622"/>
    </source>
</evidence>
<evidence type="ECO:0000256" key="3">
    <source>
        <dbReference type="ARBA" id="ARBA00022475"/>
    </source>
</evidence>
<dbReference type="AlphaFoldDB" id="A0A7R9KL66"/>
<accession>A0A7R9KL66</accession>
<keyword evidence="16" id="KW-1185">Reference proteome</keyword>
<feature type="chain" id="PRO_5036403370" description="Glypican-6" evidence="14">
    <location>
        <begin position="30"/>
        <end position="557"/>
    </location>
</feature>
<keyword evidence="10 12" id="KW-0449">Lipoprotein</keyword>
<evidence type="ECO:0000256" key="12">
    <source>
        <dbReference type="RuleBase" id="RU003519"/>
    </source>
</evidence>
<dbReference type="InterPro" id="IPR001863">
    <property type="entry name" value="Glypican"/>
</dbReference>
<dbReference type="Pfam" id="PF01153">
    <property type="entry name" value="Glypican"/>
    <property type="match status" value="1"/>
</dbReference>
<dbReference type="PANTHER" id="PTHR10822:SF30">
    <property type="entry name" value="DALLY-LIKE, ISOFORM A"/>
    <property type="match status" value="1"/>
</dbReference>
<evidence type="ECO:0000256" key="10">
    <source>
        <dbReference type="ARBA" id="ARBA00023288"/>
    </source>
</evidence>
<protein>
    <recommendedName>
        <fullName evidence="17">Glypican-6</fullName>
    </recommendedName>
</protein>
<keyword evidence="9 12" id="KW-0357">Heparan sulfate</keyword>
<evidence type="ECO:0000256" key="14">
    <source>
        <dbReference type="SAM" id="SignalP"/>
    </source>
</evidence>
<name>A0A7R9KL66_9ACAR</name>
<evidence type="ECO:0000256" key="2">
    <source>
        <dbReference type="ARBA" id="ARBA00010260"/>
    </source>
</evidence>
<keyword evidence="7 12" id="KW-0472">Membrane</keyword>
<comment type="similarity">
    <text evidence="2 11">Belongs to the glypican family.</text>
</comment>
<dbReference type="Proteomes" id="UP000759131">
    <property type="component" value="Unassembled WGS sequence"/>
</dbReference>
<dbReference type="OrthoDB" id="10010764at2759"/>
<keyword evidence="5 14" id="KW-0732">Signal</keyword>
<evidence type="ECO:0000256" key="13">
    <source>
        <dbReference type="SAM" id="MobiDB-lite"/>
    </source>
</evidence>
<proteinExistence type="inferred from homology"/>
<evidence type="ECO:0000313" key="16">
    <source>
        <dbReference type="Proteomes" id="UP000759131"/>
    </source>
</evidence>
<keyword evidence="8" id="KW-0325">Glycoprotein</keyword>
<evidence type="ECO:0000313" key="15">
    <source>
        <dbReference type="EMBL" id="CAD7625054.1"/>
    </source>
</evidence>